<evidence type="ECO:0000256" key="1">
    <source>
        <dbReference type="ARBA" id="ARBA00009176"/>
    </source>
</evidence>
<dbReference type="GO" id="GO:0005829">
    <property type="term" value="C:cytosol"/>
    <property type="evidence" value="ECO:0000318"/>
    <property type="project" value="GO_Central"/>
</dbReference>
<dbReference type="PANTHER" id="PTHR12304:SF46">
    <property type="entry name" value="INOSINE-ADENOSINE-GUANOSINE-NUCLEOSIDE HYDROLASE"/>
    <property type="match status" value="1"/>
</dbReference>
<keyword evidence="3" id="KW-0326">Glycosidase</keyword>
<dbReference type="EMBL" id="CM008970">
    <property type="protein sequence ID" value="PNW79336.1"/>
    <property type="molecule type" value="Genomic_DNA"/>
</dbReference>
<keyword evidence="8" id="KW-1185">Reference proteome</keyword>
<dbReference type="InParanoid" id="A0A2K3DFM8"/>
<keyword evidence="5" id="KW-0732">Signal</keyword>
<dbReference type="AlphaFoldDB" id="A0A2K3DFM8"/>
<feature type="region of interest" description="Disordered" evidence="4">
    <location>
        <begin position="479"/>
        <end position="505"/>
    </location>
</feature>
<feature type="chain" id="PRO_5014320371" description="Inosine/uridine-preferring nucleoside hydrolase domain-containing protein" evidence="5">
    <location>
        <begin position="35"/>
        <end position="526"/>
    </location>
</feature>
<organism evidence="7 8">
    <name type="scientific">Chlamydomonas reinhardtii</name>
    <name type="common">Chlamydomonas smithii</name>
    <dbReference type="NCBI Taxonomy" id="3055"/>
    <lineage>
        <taxon>Eukaryota</taxon>
        <taxon>Viridiplantae</taxon>
        <taxon>Chlorophyta</taxon>
        <taxon>core chlorophytes</taxon>
        <taxon>Chlorophyceae</taxon>
        <taxon>CS clade</taxon>
        <taxon>Chlamydomonadales</taxon>
        <taxon>Chlamydomonadaceae</taxon>
        <taxon>Chlamydomonas</taxon>
    </lineage>
</organism>
<dbReference type="Gramene" id="PNW79336">
    <property type="protein sequence ID" value="PNW79336"/>
    <property type="gene ID" value="CHLRE_09g411500v5"/>
</dbReference>
<sequence length="526" mass="55745">MASAAVGMPSRLPTAAAAFLLAVTCLLLLGVASADTASPSDASDIKARPNRPRKVIFDHDGGIDDYVTLLLLLSCPERVRVIGITILDADCRAELAWNTTLKLLHTLGHEHVPVAVSSLPAVNPFPDPWRNSVLSVDVLPHINDLTQEDLAPLRLSVPGQELMAQLLLGTFQSASGSRDKSGSRSNGTDGGAAAVADDDDDGEPITVVATGPLSNVAHVLRKHGRAAADRIREVWWMGGAVWVGGNVAFPGHDGSAEWNAFCLATPIQASRLHWLQEGLADASHERHLLWTSGTCHLHRRRPTLVVGLLSDPAAVGEVWGWPSVPLVVVPLDATNAVPVTPDLIYRFGRQSRYRYSVLAGTVWSRVVTWVYDRPDEPYYAWDTLTAACVLQPDLCDKLYDVQSYVVVAGASQGRTVPLAPSPEAAAAAAGGGEKGSCVAAAPDVETGMAGRTGVKDGEEGVQSAVEAARMLAEVTGAGAAEATTGGQRPGQQQGEQQQRSGSRGVTVVRHVDAEDFYTFVLNALRL</sequence>
<evidence type="ECO:0000256" key="5">
    <source>
        <dbReference type="SAM" id="SignalP"/>
    </source>
</evidence>
<reference evidence="7 8" key="1">
    <citation type="journal article" date="2007" name="Science">
        <title>The Chlamydomonas genome reveals the evolution of key animal and plant functions.</title>
        <authorList>
            <person name="Merchant S.S."/>
            <person name="Prochnik S.E."/>
            <person name="Vallon O."/>
            <person name="Harris E.H."/>
            <person name="Karpowicz S.J."/>
            <person name="Witman G.B."/>
            <person name="Terry A."/>
            <person name="Salamov A."/>
            <person name="Fritz-Laylin L.K."/>
            <person name="Marechal-Drouard L."/>
            <person name="Marshall W.F."/>
            <person name="Qu L.H."/>
            <person name="Nelson D.R."/>
            <person name="Sanderfoot A.A."/>
            <person name="Spalding M.H."/>
            <person name="Kapitonov V.V."/>
            <person name="Ren Q."/>
            <person name="Ferris P."/>
            <person name="Lindquist E."/>
            <person name="Shapiro H."/>
            <person name="Lucas S.M."/>
            <person name="Grimwood J."/>
            <person name="Schmutz J."/>
            <person name="Cardol P."/>
            <person name="Cerutti H."/>
            <person name="Chanfreau G."/>
            <person name="Chen C.L."/>
            <person name="Cognat V."/>
            <person name="Croft M.T."/>
            <person name="Dent R."/>
            <person name="Dutcher S."/>
            <person name="Fernandez E."/>
            <person name="Fukuzawa H."/>
            <person name="Gonzalez-Ballester D."/>
            <person name="Gonzalez-Halphen D."/>
            <person name="Hallmann A."/>
            <person name="Hanikenne M."/>
            <person name="Hippler M."/>
            <person name="Inwood W."/>
            <person name="Jabbari K."/>
            <person name="Kalanon M."/>
            <person name="Kuras R."/>
            <person name="Lefebvre P.A."/>
            <person name="Lemaire S.D."/>
            <person name="Lobanov A.V."/>
            <person name="Lohr M."/>
            <person name="Manuell A."/>
            <person name="Meier I."/>
            <person name="Mets L."/>
            <person name="Mittag M."/>
            <person name="Mittelmeier T."/>
            <person name="Moroney J.V."/>
            <person name="Moseley J."/>
            <person name="Napoli C."/>
            <person name="Nedelcu A.M."/>
            <person name="Niyogi K."/>
            <person name="Novoselov S.V."/>
            <person name="Paulsen I.T."/>
            <person name="Pazour G."/>
            <person name="Purton S."/>
            <person name="Ral J.P."/>
            <person name="Riano-Pachon D.M."/>
            <person name="Riekhof W."/>
            <person name="Rymarquis L."/>
            <person name="Schroda M."/>
            <person name="Stern D."/>
            <person name="Umen J."/>
            <person name="Willows R."/>
            <person name="Wilson N."/>
            <person name="Zimmer S.L."/>
            <person name="Allmer J."/>
            <person name="Balk J."/>
            <person name="Bisova K."/>
            <person name="Chen C.J."/>
            <person name="Elias M."/>
            <person name="Gendler K."/>
            <person name="Hauser C."/>
            <person name="Lamb M.R."/>
            <person name="Ledford H."/>
            <person name="Long J.C."/>
            <person name="Minagawa J."/>
            <person name="Page M.D."/>
            <person name="Pan J."/>
            <person name="Pootakham W."/>
            <person name="Roje S."/>
            <person name="Rose A."/>
            <person name="Stahlberg E."/>
            <person name="Terauchi A.M."/>
            <person name="Yang P."/>
            <person name="Ball S."/>
            <person name="Bowler C."/>
            <person name="Dieckmann C.L."/>
            <person name="Gladyshev V.N."/>
            <person name="Green P."/>
            <person name="Jorgensen R."/>
            <person name="Mayfield S."/>
            <person name="Mueller-Roeber B."/>
            <person name="Rajamani S."/>
            <person name="Sayre R.T."/>
            <person name="Brokstein P."/>
            <person name="Dubchak I."/>
            <person name="Goodstein D."/>
            <person name="Hornick L."/>
            <person name="Huang Y.W."/>
            <person name="Jhaveri J."/>
            <person name="Luo Y."/>
            <person name="Martinez D."/>
            <person name="Ngau W.C."/>
            <person name="Otillar B."/>
            <person name="Poliakov A."/>
            <person name="Porter A."/>
            <person name="Szajkowski L."/>
            <person name="Werner G."/>
            <person name="Zhou K."/>
            <person name="Grigoriev I.V."/>
            <person name="Rokhsar D.S."/>
            <person name="Grossman A.R."/>
        </authorList>
    </citation>
    <scope>NUCLEOTIDE SEQUENCE [LARGE SCALE GENOMIC DNA]</scope>
    <source>
        <strain evidence="8">CC-503</strain>
    </source>
</reference>
<dbReference type="Gene3D" id="3.90.245.10">
    <property type="entry name" value="Ribonucleoside hydrolase-like"/>
    <property type="match status" value="2"/>
</dbReference>
<evidence type="ECO:0000256" key="2">
    <source>
        <dbReference type="ARBA" id="ARBA00022801"/>
    </source>
</evidence>
<dbReference type="Pfam" id="PF01156">
    <property type="entry name" value="IU_nuc_hydro"/>
    <property type="match status" value="1"/>
</dbReference>
<dbReference type="InterPro" id="IPR001910">
    <property type="entry name" value="Inosine/uridine_hydrolase_dom"/>
</dbReference>
<dbReference type="KEGG" id="cre:CHLRE_09g411500v5"/>
<feature type="region of interest" description="Disordered" evidence="4">
    <location>
        <begin position="174"/>
        <end position="203"/>
    </location>
</feature>
<dbReference type="GO" id="GO:0008477">
    <property type="term" value="F:purine nucleosidase activity"/>
    <property type="evidence" value="ECO:0000318"/>
    <property type="project" value="GO_Central"/>
</dbReference>
<dbReference type="RefSeq" id="XP_042921569.1">
    <property type="nucleotide sequence ID" value="XM_043066272.1"/>
</dbReference>
<keyword evidence="2" id="KW-0378">Hydrolase</keyword>
<gene>
    <name evidence="7" type="ORF">CHLRE_09g411500v5</name>
</gene>
<feature type="signal peptide" evidence="5">
    <location>
        <begin position="1"/>
        <end position="34"/>
    </location>
</feature>
<dbReference type="Proteomes" id="UP000006906">
    <property type="component" value="Chromosome 9"/>
</dbReference>
<dbReference type="GeneID" id="5722293"/>
<evidence type="ECO:0000256" key="4">
    <source>
        <dbReference type="SAM" id="MobiDB-lite"/>
    </source>
</evidence>
<evidence type="ECO:0000259" key="6">
    <source>
        <dbReference type="Pfam" id="PF01156"/>
    </source>
</evidence>
<dbReference type="GO" id="GO:0006152">
    <property type="term" value="P:purine nucleoside catabolic process"/>
    <property type="evidence" value="ECO:0000318"/>
    <property type="project" value="GO_Central"/>
</dbReference>
<dbReference type="STRING" id="3055.A0A2K3DFM8"/>
<comment type="similarity">
    <text evidence="1">Belongs to the IUNH family.</text>
</comment>
<dbReference type="PANTHER" id="PTHR12304">
    <property type="entry name" value="INOSINE-URIDINE PREFERRING NUCLEOSIDE HYDROLASE"/>
    <property type="match status" value="1"/>
</dbReference>
<dbReference type="InterPro" id="IPR036452">
    <property type="entry name" value="Ribo_hydro-like"/>
</dbReference>
<dbReference type="OrthoDB" id="432381at2759"/>
<feature type="domain" description="Inosine/uridine-preferring nucleoside hydrolase" evidence="6">
    <location>
        <begin position="55"/>
        <end position="262"/>
    </location>
</feature>
<proteinExistence type="inferred from homology"/>
<protein>
    <recommendedName>
        <fullName evidence="6">Inosine/uridine-preferring nucleoside hydrolase domain-containing protein</fullName>
    </recommendedName>
</protein>
<evidence type="ECO:0000313" key="8">
    <source>
        <dbReference type="Proteomes" id="UP000006906"/>
    </source>
</evidence>
<name>A0A2K3DFM8_CHLRE</name>
<dbReference type="ExpressionAtlas" id="A0A2K3DFM8">
    <property type="expression patterns" value="baseline"/>
</dbReference>
<evidence type="ECO:0000313" key="7">
    <source>
        <dbReference type="EMBL" id="PNW79336.1"/>
    </source>
</evidence>
<dbReference type="InterPro" id="IPR023186">
    <property type="entry name" value="IUNH"/>
</dbReference>
<evidence type="ECO:0000256" key="3">
    <source>
        <dbReference type="ARBA" id="ARBA00023295"/>
    </source>
</evidence>
<accession>A0A2K3DFM8</accession>
<dbReference type="SUPFAM" id="SSF53590">
    <property type="entry name" value="Nucleoside hydrolase"/>
    <property type="match status" value="2"/>
</dbReference>
<feature type="compositionally biased region" description="Low complexity" evidence="4">
    <location>
        <begin position="479"/>
        <end position="504"/>
    </location>
</feature>